<dbReference type="PANTHER" id="PTHR13337">
    <property type="entry name" value="SUCCINATE DEHYDROGENASE"/>
    <property type="match status" value="1"/>
</dbReference>
<comment type="function">
    <text evidence="12">Membrane-anchoring subunit of succinate dehydrogenase (SDH) that is involved in complex II of the mitochondrial electron transport chain and is responsible for transferring electrons from succinate to ubiquinone (coenzyme Q).</text>
</comment>
<feature type="binding site" description="axial binding residue" evidence="11">
    <location>
        <position position="112"/>
    </location>
    <ligand>
        <name>heme b</name>
        <dbReference type="ChEBI" id="CHEBI:60344"/>
        <note>ligand shared with SDHC</note>
    </ligand>
    <ligandPart>
        <name>Fe</name>
        <dbReference type="ChEBI" id="CHEBI:18248"/>
    </ligandPart>
</feature>
<keyword evidence="12" id="KW-0816">Tricarboxylic acid cycle</keyword>
<evidence type="ECO:0000256" key="8">
    <source>
        <dbReference type="ARBA" id="ARBA00023128"/>
    </source>
</evidence>
<dbReference type="VEuPathDB" id="VectorBase:AALF000089"/>
<dbReference type="PANTHER" id="PTHR13337:SF2">
    <property type="entry name" value="SUCCINATE DEHYDROGENASE [UBIQUINONE] CYTOCHROME B SMALL SUBUNIT, MITOCHONDRIAL"/>
    <property type="match status" value="1"/>
</dbReference>
<evidence type="ECO:0000256" key="6">
    <source>
        <dbReference type="ARBA" id="ARBA00022946"/>
    </source>
</evidence>
<evidence type="ECO:0000256" key="10">
    <source>
        <dbReference type="PIRSR" id="PIRSR607992-1"/>
    </source>
</evidence>
<dbReference type="GO" id="GO:0048039">
    <property type="term" value="F:ubiquinone binding"/>
    <property type="evidence" value="ECO:0007669"/>
    <property type="project" value="TreeGrafter"/>
</dbReference>
<dbReference type="GO" id="GO:0005743">
    <property type="term" value="C:mitochondrial inner membrane"/>
    <property type="evidence" value="ECO:0007669"/>
    <property type="project" value="UniProtKB-SubCell"/>
</dbReference>
<dbReference type="CDD" id="cd03496">
    <property type="entry name" value="SQR_TypeC_CybS"/>
    <property type="match status" value="1"/>
</dbReference>
<dbReference type="FunFam" id="1.20.1300.10:FF:000017">
    <property type="entry name" value="Succinate dehydrogenase [ubiquinone] cytochrome b small subunit"/>
    <property type="match status" value="1"/>
</dbReference>
<dbReference type="Pfam" id="PF05328">
    <property type="entry name" value="CybS"/>
    <property type="match status" value="1"/>
</dbReference>
<comment type="caution">
    <text evidence="12">Lacks conserved residue(s) required for the propagation of feature annotation.</text>
</comment>
<evidence type="ECO:0000313" key="13">
    <source>
        <dbReference type="EMBL" id="JAC08630.1"/>
    </source>
</evidence>
<evidence type="ECO:0000256" key="4">
    <source>
        <dbReference type="ARBA" id="ARBA00022692"/>
    </source>
</evidence>
<keyword evidence="12" id="KW-0349">Heme</keyword>
<dbReference type="OMA" id="VMHQHWG"/>
<protein>
    <recommendedName>
        <fullName evidence="12">Succinate dehydrogenase [ubiquinone] cytochrome b small subunit</fullName>
    </recommendedName>
</protein>
<dbReference type="InterPro" id="IPR007992">
    <property type="entry name" value="CybS"/>
</dbReference>
<dbReference type="Gene3D" id="1.20.1300.10">
    <property type="entry name" value="Fumarate reductase/succinate dehydrogenase, transmembrane subunit"/>
    <property type="match status" value="1"/>
</dbReference>
<comment type="subcellular location">
    <subcellularLocation>
        <location evidence="1 12">Mitochondrion inner membrane</location>
        <topology evidence="1 12">Multi-pass membrane protein</topology>
    </subcellularLocation>
</comment>
<evidence type="ECO:0000256" key="2">
    <source>
        <dbReference type="ARBA" id="ARBA00007294"/>
    </source>
</evidence>
<dbReference type="OrthoDB" id="18577at2759"/>
<evidence type="ECO:0000256" key="5">
    <source>
        <dbReference type="ARBA" id="ARBA00022792"/>
    </source>
</evidence>
<keyword evidence="11" id="KW-0408">Iron</keyword>
<name>A0A023EI85_AEDAL</name>
<keyword evidence="6 12" id="KW-0809">Transit peptide</keyword>
<accession>A0A023EI85</accession>
<evidence type="ECO:0000256" key="11">
    <source>
        <dbReference type="PIRSR" id="PIRSR607992-2"/>
    </source>
</evidence>
<keyword evidence="7 12" id="KW-1133">Transmembrane helix</keyword>
<dbReference type="InterPro" id="IPR034804">
    <property type="entry name" value="SQR/QFR_C/D"/>
</dbReference>
<feature type="transmembrane region" description="Helical" evidence="12">
    <location>
        <begin position="137"/>
        <end position="157"/>
    </location>
</feature>
<dbReference type="VEuPathDB" id="VectorBase:AALC636_036513"/>
<dbReference type="VEuPathDB" id="VectorBase:AALFPA_062129"/>
<keyword evidence="12" id="KW-0249">Electron transport</keyword>
<organism evidence="13">
    <name type="scientific">Aedes albopictus</name>
    <name type="common">Asian tiger mosquito</name>
    <name type="synonym">Stegomyia albopicta</name>
    <dbReference type="NCBI Taxonomy" id="7160"/>
    <lineage>
        <taxon>Eukaryota</taxon>
        <taxon>Metazoa</taxon>
        <taxon>Ecdysozoa</taxon>
        <taxon>Arthropoda</taxon>
        <taxon>Hexapoda</taxon>
        <taxon>Insecta</taxon>
        <taxon>Pterygota</taxon>
        <taxon>Neoptera</taxon>
        <taxon>Endopterygota</taxon>
        <taxon>Diptera</taxon>
        <taxon>Nematocera</taxon>
        <taxon>Culicoidea</taxon>
        <taxon>Culicidae</taxon>
        <taxon>Culicinae</taxon>
        <taxon>Aedini</taxon>
        <taxon>Aedes</taxon>
        <taxon>Stegomyia</taxon>
    </lineage>
</organism>
<evidence type="ECO:0000256" key="9">
    <source>
        <dbReference type="ARBA" id="ARBA00023136"/>
    </source>
</evidence>
<dbReference type="AlphaFoldDB" id="A0A023EI85"/>
<keyword evidence="13" id="KW-0830">Ubiquinone</keyword>
<proteinExistence type="evidence at transcript level"/>
<keyword evidence="5 12" id="KW-0999">Mitochondrion inner membrane</keyword>
<dbReference type="GO" id="GO:0006121">
    <property type="term" value="P:mitochondrial electron transport, succinate to ubiquinone"/>
    <property type="evidence" value="ECO:0007669"/>
    <property type="project" value="TreeGrafter"/>
</dbReference>
<reference evidence="13" key="1">
    <citation type="journal article" date="2014" name="PLoS Negl. Trop. Dis.">
        <title>Identification and characterization of seminal fluid proteins in the Asian tiger mosquito, Aedes albopictus.</title>
        <authorList>
            <person name="Boes K.E."/>
            <person name="Ribeiro J.M."/>
            <person name="Wong A."/>
            <person name="Harrington L.C."/>
            <person name="Wolfner M.F."/>
            <person name="Sirot L.K."/>
        </authorList>
    </citation>
    <scope>NUCLEOTIDE SEQUENCE</scope>
    <source>
        <tissue evidence="13">Reproductive organs</tissue>
    </source>
</reference>
<dbReference type="GO" id="GO:0046872">
    <property type="term" value="F:metal ion binding"/>
    <property type="evidence" value="ECO:0007669"/>
    <property type="project" value="UniProtKB-KW"/>
</dbReference>
<evidence type="ECO:0000256" key="7">
    <source>
        <dbReference type="ARBA" id="ARBA00022989"/>
    </source>
</evidence>
<comment type="similarity">
    <text evidence="2 12">Belongs to the CybS family.</text>
</comment>
<keyword evidence="3 12" id="KW-0813">Transport</keyword>
<dbReference type="KEGG" id="aalb:109401913"/>
<keyword evidence="11 12" id="KW-0479">Metal-binding</keyword>
<dbReference type="CTD" id="6392"/>
<keyword evidence="4 12" id="KW-0812">Transmembrane</keyword>
<evidence type="ECO:0000256" key="12">
    <source>
        <dbReference type="RuleBase" id="RU364031"/>
    </source>
</evidence>
<dbReference type="EMBL" id="GAPW01004968">
    <property type="protein sequence ID" value="JAC08630.1"/>
    <property type="molecule type" value="mRNA"/>
</dbReference>
<dbReference type="GeneID" id="109401913"/>
<dbReference type="GO" id="GO:0020037">
    <property type="term" value="F:heme binding"/>
    <property type="evidence" value="ECO:0007669"/>
    <property type="project" value="TreeGrafter"/>
</dbReference>
<feature type="binding site" evidence="10">
    <location>
        <position position="124"/>
    </location>
    <ligand>
        <name>a ubiquinone</name>
        <dbReference type="ChEBI" id="CHEBI:16389"/>
        <note>ligand shared with IP/SDHB</note>
    </ligand>
</feature>
<keyword evidence="8 12" id="KW-0496">Mitochondrion</keyword>
<evidence type="ECO:0000256" key="3">
    <source>
        <dbReference type="ARBA" id="ARBA00022448"/>
    </source>
</evidence>
<evidence type="ECO:0000256" key="1">
    <source>
        <dbReference type="ARBA" id="ARBA00004448"/>
    </source>
</evidence>
<dbReference type="GO" id="GO:0006099">
    <property type="term" value="P:tricarboxylic acid cycle"/>
    <property type="evidence" value="ECO:0007669"/>
    <property type="project" value="UniProtKB-KW"/>
</dbReference>
<keyword evidence="9 12" id="KW-0472">Membrane</keyword>
<sequence length="177" mass="18766">MALHFVLRSSCRNSAPVFVSLLNAGKAPAVARSLNSASKSLLLPKPAPSLALASLRQFTASPVRRAAATGNHVTLWNAERALSVALLGILPVGLMFPSQAGDALMAVSIVMHQYWGLEAIVTDYVRPILFGAAVPKICHGLLLVVSAATLGGLFYFIHNDIGIANTIRKIWSTKPKA</sequence>